<evidence type="ECO:0008006" key="3">
    <source>
        <dbReference type="Google" id="ProtNLM"/>
    </source>
</evidence>
<dbReference type="Gene3D" id="3.90.1140.10">
    <property type="entry name" value="Cyclic phosphodiesterase"/>
    <property type="match status" value="1"/>
</dbReference>
<dbReference type="EMBL" id="CAJNDS010002362">
    <property type="protein sequence ID" value="CAE7449857.1"/>
    <property type="molecule type" value="Genomic_DNA"/>
</dbReference>
<dbReference type="PANTHER" id="PTHR28141:SF1">
    <property type="entry name" value="2',3'-CYCLIC-NUCLEOTIDE 3'-PHOSPHODIESTERASE"/>
    <property type="match status" value="1"/>
</dbReference>
<dbReference type="SUPFAM" id="SSF55144">
    <property type="entry name" value="LigT-like"/>
    <property type="match status" value="1"/>
</dbReference>
<name>A0A812RRG6_9DINO</name>
<gene>
    <name evidence="1" type="ORF">SNAT2548_LOCUS24591</name>
</gene>
<dbReference type="Proteomes" id="UP000604046">
    <property type="component" value="Unassembled WGS sequence"/>
</dbReference>
<dbReference type="GO" id="GO:0009187">
    <property type="term" value="P:cyclic nucleotide metabolic process"/>
    <property type="evidence" value="ECO:0007669"/>
    <property type="project" value="TreeGrafter"/>
</dbReference>
<dbReference type="InterPro" id="IPR009097">
    <property type="entry name" value="Cyclic_Pdiesterase"/>
</dbReference>
<accession>A0A812RRG6</accession>
<protein>
    <recommendedName>
        <fullName evidence="3">2'-5' RNA ligase family protein</fullName>
    </recommendedName>
</protein>
<dbReference type="GO" id="GO:0004113">
    <property type="term" value="F:2',3'-cyclic-nucleotide 3'-phosphodiesterase activity"/>
    <property type="evidence" value="ECO:0007669"/>
    <property type="project" value="TreeGrafter"/>
</dbReference>
<comment type="caution">
    <text evidence="1">The sequence shown here is derived from an EMBL/GenBank/DDBJ whole genome shotgun (WGS) entry which is preliminary data.</text>
</comment>
<dbReference type="PANTHER" id="PTHR28141">
    <property type="entry name" value="2',3'-CYCLIC-NUCLEOTIDE 3'-PHOSPHODIESTERASE"/>
    <property type="match status" value="1"/>
</dbReference>
<dbReference type="InterPro" id="IPR012386">
    <property type="entry name" value="Cyclic-nucl_3Pdiesterase"/>
</dbReference>
<proteinExistence type="predicted"/>
<evidence type="ECO:0000313" key="1">
    <source>
        <dbReference type="EMBL" id="CAE7449857.1"/>
    </source>
</evidence>
<dbReference type="Pfam" id="PF13563">
    <property type="entry name" value="2_5_RNA_ligase2"/>
    <property type="match status" value="1"/>
</dbReference>
<dbReference type="AlphaFoldDB" id="A0A812RRG6"/>
<dbReference type="OrthoDB" id="422333at2759"/>
<reference evidence="1" key="1">
    <citation type="submission" date="2021-02" db="EMBL/GenBank/DDBJ databases">
        <authorList>
            <person name="Dougan E. K."/>
            <person name="Rhodes N."/>
            <person name="Thang M."/>
            <person name="Chan C."/>
        </authorList>
    </citation>
    <scope>NUCLEOTIDE SEQUENCE</scope>
</reference>
<keyword evidence="2" id="KW-1185">Reference proteome</keyword>
<organism evidence="1 2">
    <name type="scientific">Symbiodinium natans</name>
    <dbReference type="NCBI Taxonomy" id="878477"/>
    <lineage>
        <taxon>Eukaryota</taxon>
        <taxon>Sar</taxon>
        <taxon>Alveolata</taxon>
        <taxon>Dinophyceae</taxon>
        <taxon>Suessiales</taxon>
        <taxon>Symbiodiniaceae</taxon>
        <taxon>Symbiodinium</taxon>
    </lineage>
</organism>
<evidence type="ECO:0000313" key="2">
    <source>
        <dbReference type="Proteomes" id="UP000604046"/>
    </source>
</evidence>
<sequence length="171" mass="19214">MAQEFSSSRFDFHVTLLGGIKSDNLPELKSTIEKLAGGLQPFEIFFGENALTVYDTWNQNILLLAEDGAELNAANLAARRFLIDAAAEEPAFAAPSRRPHGSLLYGPHSLEERQAAERWARQEAAWILAPWSFKATHIALYETETPPERRWEGVPTWRKVAEFPFGITLTD</sequence>